<dbReference type="RefSeq" id="WP_012797820.1">
    <property type="nucleotide sequence ID" value="NC_013165.1"/>
</dbReference>
<evidence type="ECO:0000313" key="9">
    <source>
        <dbReference type="Proteomes" id="UP000002026"/>
    </source>
</evidence>
<dbReference type="Pfam" id="PF01488">
    <property type="entry name" value="Shikimate_DH"/>
    <property type="match status" value="1"/>
</dbReference>
<dbReference type="Pfam" id="PF08501">
    <property type="entry name" value="Shikimate_dh_N"/>
    <property type="match status" value="1"/>
</dbReference>
<dbReference type="HOGENOM" id="CLU_044063_4_1_11"/>
<dbReference type="GO" id="GO:0009423">
    <property type="term" value="P:chorismate biosynthetic process"/>
    <property type="evidence" value="ECO:0007669"/>
    <property type="project" value="UniProtKB-UniRule"/>
</dbReference>
<feature type="binding site" evidence="5">
    <location>
        <begin position="24"/>
        <end position="26"/>
    </location>
    <ligand>
        <name>shikimate</name>
        <dbReference type="ChEBI" id="CHEBI:36208"/>
    </ligand>
</feature>
<keyword evidence="9" id="KW-1185">Reference proteome</keyword>
<dbReference type="InterPro" id="IPR022893">
    <property type="entry name" value="Shikimate_DH_fam"/>
</dbReference>
<comment type="pathway">
    <text evidence="1 5">Metabolic intermediate biosynthesis; chorismate biosynthesis; chorismate from D-erythrose 4-phosphate and phosphoenolpyruvate: step 4/7.</text>
</comment>
<evidence type="ECO:0000256" key="4">
    <source>
        <dbReference type="ARBA" id="ARBA00049442"/>
    </source>
</evidence>
<dbReference type="EC" id="1.1.1.25" evidence="2 5"/>
<feature type="binding site" evidence="5">
    <location>
        <position position="266"/>
    </location>
    <ligand>
        <name>shikimate</name>
        <dbReference type="ChEBI" id="CHEBI:36208"/>
    </ligand>
</feature>
<feature type="domain" description="Shikimate dehydrogenase substrate binding N-terminal" evidence="7">
    <location>
        <begin position="16"/>
        <end position="99"/>
    </location>
</feature>
<dbReference type="InterPro" id="IPR046346">
    <property type="entry name" value="Aminoacid_DH-like_N_sf"/>
</dbReference>
<reference evidence="8 9" key="1">
    <citation type="journal article" date="2009" name="Stand. Genomic Sci.">
        <title>Complete genome sequence of Slackia heliotrinireducens type strain (RHS 1).</title>
        <authorList>
            <person name="Pukall R."/>
            <person name="Lapidus A."/>
            <person name="Nolan M."/>
            <person name="Copeland A."/>
            <person name="Glavina Del Rio T."/>
            <person name="Lucas S."/>
            <person name="Chen F."/>
            <person name="Tice H."/>
            <person name="Cheng J.F."/>
            <person name="Chertkov O."/>
            <person name="Bruce D."/>
            <person name="Goodwin L."/>
            <person name="Kuske C."/>
            <person name="Brettin T."/>
            <person name="Detter J.C."/>
            <person name="Han C."/>
            <person name="Pitluck S."/>
            <person name="Pati A."/>
            <person name="Mavrommatis K."/>
            <person name="Ivanova N."/>
            <person name="Ovchinnikova G."/>
            <person name="Chen A."/>
            <person name="Palaniappan K."/>
            <person name="Schneider S."/>
            <person name="Rohde M."/>
            <person name="Chain P."/>
            <person name="D'haeseleer P."/>
            <person name="Goker M."/>
            <person name="Bristow J."/>
            <person name="Eisen J.A."/>
            <person name="Markowitz V."/>
            <person name="Kyrpides N.C."/>
            <person name="Klenk H.P."/>
            <person name="Hugenholtz P."/>
        </authorList>
    </citation>
    <scope>NUCLEOTIDE SEQUENCE [LARGE SCALE GENOMIC DNA]</scope>
    <source>
        <strain evidence="9">ATCC 29202 / DSM 20476 / NCTC 11029 / RHS 1</strain>
    </source>
</reference>
<dbReference type="GO" id="GO:0008652">
    <property type="term" value="P:amino acid biosynthetic process"/>
    <property type="evidence" value="ECO:0007669"/>
    <property type="project" value="UniProtKB-KW"/>
</dbReference>
<feature type="active site" description="Proton acceptor" evidence="5">
    <location>
        <position position="76"/>
    </location>
</feature>
<dbReference type="InterPro" id="IPR036291">
    <property type="entry name" value="NAD(P)-bd_dom_sf"/>
</dbReference>
<dbReference type="Proteomes" id="UP000002026">
    <property type="component" value="Chromosome"/>
</dbReference>
<dbReference type="GO" id="GO:0004764">
    <property type="term" value="F:shikimate 3-dehydrogenase (NADP+) activity"/>
    <property type="evidence" value="ECO:0007669"/>
    <property type="project" value="UniProtKB-UniRule"/>
</dbReference>
<sequence>MGEPQRITGHTHLITLLGSPVAHSSSPVTHNLSFEKLGIDTVYLCLEIGADEVGEVVNGLKRTVGWDGSNVTMPCKNAVIPFLDELDPAAELMDAVNVIKNDNGKLKGYNTDGAGFVWGMRQKGVDPADKTVTLIGPGGAGSAVAVQLALDGAKKLNVVGRQGKTFERARDLVPRIVEKTGCDAQLFDIADQDNLRKLIAESDVLVNASNVGMGAGSTESLVPVDYLRPELVVCDTVYFPRETQLILDAKALGCVTVPGLGMMIGQAAEGERIWYDAEMPVDFIVEQLFSE</sequence>
<dbReference type="GO" id="GO:0019632">
    <property type="term" value="P:shikimate metabolic process"/>
    <property type="evidence" value="ECO:0007669"/>
    <property type="project" value="TreeGrafter"/>
</dbReference>
<feature type="binding site" evidence="5">
    <location>
        <position position="259"/>
    </location>
    <ligand>
        <name>NADP(+)</name>
        <dbReference type="ChEBI" id="CHEBI:58349"/>
    </ligand>
</feature>
<dbReference type="CDD" id="cd01065">
    <property type="entry name" value="NAD_bind_Shikimate_DH"/>
    <property type="match status" value="1"/>
</dbReference>
<dbReference type="Gene3D" id="3.40.50.720">
    <property type="entry name" value="NAD(P)-binding Rossmann-like Domain"/>
    <property type="match status" value="1"/>
</dbReference>
<name>C7N3X4_SLAHD</name>
<organism evidence="8 9">
    <name type="scientific">Slackia heliotrinireducens (strain ATCC 29202 / DSM 20476 / NCTC 11029 / RHS 1)</name>
    <name type="common">Peptococcus heliotrinreducens</name>
    <dbReference type="NCBI Taxonomy" id="471855"/>
    <lineage>
        <taxon>Bacteria</taxon>
        <taxon>Bacillati</taxon>
        <taxon>Actinomycetota</taxon>
        <taxon>Coriobacteriia</taxon>
        <taxon>Eggerthellales</taxon>
        <taxon>Eggerthellaceae</taxon>
        <taxon>Slackia</taxon>
    </lineage>
</organism>
<dbReference type="PANTHER" id="PTHR21089">
    <property type="entry name" value="SHIKIMATE DEHYDROGENASE"/>
    <property type="match status" value="1"/>
</dbReference>
<dbReference type="AlphaFoldDB" id="C7N3X4"/>
<gene>
    <name evidence="5" type="primary">aroE</name>
    <name evidence="8" type="ordered locus">Shel_06560</name>
</gene>
<dbReference type="SUPFAM" id="SSF53223">
    <property type="entry name" value="Aminoacid dehydrogenase-like, N-terminal domain"/>
    <property type="match status" value="1"/>
</dbReference>
<feature type="binding site" evidence="5">
    <location>
        <position position="72"/>
    </location>
    <ligand>
        <name>shikimate</name>
        <dbReference type="ChEBI" id="CHEBI:36208"/>
    </ligand>
</feature>
<keyword evidence="3 5" id="KW-0057">Aromatic amino acid biosynthesis</keyword>
<dbReference type="eggNOG" id="COG0169">
    <property type="taxonomic scope" value="Bacteria"/>
</dbReference>
<evidence type="ECO:0000259" key="6">
    <source>
        <dbReference type="Pfam" id="PF01488"/>
    </source>
</evidence>
<evidence type="ECO:0000256" key="5">
    <source>
        <dbReference type="HAMAP-Rule" id="MF_00222"/>
    </source>
</evidence>
<keyword evidence="5" id="KW-0521">NADP</keyword>
<feature type="domain" description="Quinate/shikimate 5-dehydrogenase/glutamyl-tRNA reductase" evidence="6">
    <location>
        <begin position="127"/>
        <end position="209"/>
    </location>
</feature>
<dbReference type="GO" id="GO:0009073">
    <property type="term" value="P:aromatic amino acid family biosynthetic process"/>
    <property type="evidence" value="ECO:0007669"/>
    <property type="project" value="UniProtKB-KW"/>
</dbReference>
<dbReference type="SUPFAM" id="SSF51735">
    <property type="entry name" value="NAD(P)-binding Rossmann-fold domains"/>
    <property type="match status" value="1"/>
</dbReference>
<evidence type="ECO:0000256" key="2">
    <source>
        <dbReference type="ARBA" id="ARBA00012962"/>
    </source>
</evidence>
<comment type="caution">
    <text evidence="5">Lacks conserved residue(s) required for the propagation of feature annotation.</text>
</comment>
<dbReference type="STRING" id="471855.Shel_06560"/>
<evidence type="ECO:0000256" key="1">
    <source>
        <dbReference type="ARBA" id="ARBA00004871"/>
    </source>
</evidence>
<dbReference type="InterPro" id="IPR006151">
    <property type="entry name" value="Shikm_DH/Glu-tRNA_Rdtase"/>
</dbReference>
<evidence type="ECO:0000259" key="7">
    <source>
        <dbReference type="Pfam" id="PF08501"/>
    </source>
</evidence>
<evidence type="ECO:0000256" key="3">
    <source>
        <dbReference type="ARBA" id="ARBA00023141"/>
    </source>
</evidence>
<dbReference type="UniPathway" id="UPA00053">
    <property type="reaction ID" value="UER00087"/>
</dbReference>
<feature type="binding site" evidence="5">
    <location>
        <position position="238"/>
    </location>
    <ligand>
        <name>shikimate</name>
        <dbReference type="ChEBI" id="CHEBI:36208"/>
    </ligand>
</feature>
<feature type="binding site" evidence="5">
    <location>
        <position position="97"/>
    </location>
    <ligand>
        <name>shikimate</name>
        <dbReference type="ChEBI" id="CHEBI:36208"/>
    </ligand>
</feature>
<comment type="subunit">
    <text evidence="5">Homodimer.</text>
</comment>
<comment type="function">
    <text evidence="5">Involved in the biosynthesis of the chorismate, which leads to the biosynthesis of aromatic amino acids. Catalyzes the reversible NADPH linked reduction of 3-dehydroshikimate (DHSA) to yield shikimate (SA).</text>
</comment>
<feature type="binding site" evidence="5">
    <location>
        <position position="236"/>
    </location>
    <ligand>
        <name>NADP(+)</name>
        <dbReference type="ChEBI" id="CHEBI:58349"/>
    </ligand>
</feature>
<dbReference type="PANTHER" id="PTHR21089:SF1">
    <property type="entry name" value="BIFUNCTIONAL 3-DEHYDROQUINATE DEHYDRATASE_SHIKIMATE DEHYDROGENASE, CHLOROPLASTIC"/>
    <property type="match status" value="1"/>
</dbReference>
<accession>C7N3X4</accession>
<feature type="binding site" evidence="5">
    <location>
        <position position="112"/>
    </location>
    <ligand>
        <name>shikimate</name>
        <dbReference type="ChEBI" id="CHEBI:36208"/>
    </ligand>
</feature>
<keyword evidence="5" id="KW-0560">Oxidoreductase</keyword>
<evidence type="ECO:0000313" key="8">
    <source>
        <dbReference type="EMBL" id="ACV21715.1"/>
    </source>
</evidence>
<keyword evidence="5" id="KW-0028">Amino-acid biosynthesis</keyword>
<dbReference type="InterPro" id="IPR013708">
    <property type="entry name" value="Shikimate_DH-bd_N"/>
</dbReference>
<protein>
    <recommendedName>
        <fullName evidence="2 5">Shikimate dehydrogenase (NADP(+))</fullName>
        <shortName evidence="5">SDH</shortName>
        <ecNumber evidence="2 5">1.1.1.25</ecNumber>
    </recommendedName>
</protein>
<comment type="similarity">
    <text evidence="5">Belongs to the shikimate dehydrogenase family.</text>
</comment>
<dbReference type="HAMAP" id="MF_00222">
    <property type="entry name" value="Shikimate_DH_AroE"/>
    <property type="match status" value="1"/>
</dbReference>
<dbReference type="Gene3D" id="3.40.50.10860">
    <property type="entry name" value="Leucine Dehydrogenase, chain A, domain 1"/>
    <property type="match status" value="1"/>
</dbReference>
<dbReference type="EMBL" id="CP001684">
    <property type="protein sequence ID" value="ACV21715.1"/>
    <property type="molecule type" value="Genomic_DNA"/>
</dbReference>
<proteinExistence type="inferred from homology"/>
<comment type="catalytic activity">
    <reaction evidence="4 5">
        <text>shikimate + NADP(+) = 3-dehydroshikimate + NADPH + H(+)</text>
        <dbReference type="Rhea" id="RHEA:17737"/>
        <dbReference type="ChEBI" id="CHEBI:15378"/>
        <dbReference type="ChEBI" id="CHEBI:16630"/>
        <dbReference type="ChEBI" id="CHEBI:36208"/>
        <dbReference type="ChEBI" id="CHEBI:57783"/>
        <dbReference type="ChEBI" id="CHEBI:58349"/>
        <dbReference type="EC" id="1.1.1.25"/>
    </reaction>
</comment>
<dbReference type="KEGG" id="shi:Shel_06560"/>